<name>A0A2H4IBA2_9CAUD</name>
<sequence>MAYRPKGGIAARQNSGRGRSMSTSQRLAGITGIERARVGTHVRMDRTEWTAYKMRIIDERGERCERCGTATRQLILNHKVAHANGGSDLKHNLELLCHKCDNNQIGSANRRGSRLLHGGRR</sequence>
<evidence type="ECO:0000256" key="1">
    <source>
        <dbReference type="SAM" id="MobiDB-lite"/>
    </source>
</evidence>
<accession>A0A2H4IBA2</accession>
<dbReference type="SMART" id="SM00507">
    <property type="entry name" value="HNHc"/>
    <property type="match status" value="1"/>
</dbReference>
<proteinExistence type="predicted"/>
<dbReference type="Gene3D" id="1.10.30.50">
    <property type="match status" value="1"/>
</dbReference>
<dbReference type="Proteomes" id="UP000240568">
    <property type="component" value="Segment"/>
</dbReference>
<keyword evidence="3" id="KW-0540">Nuclease</keyword>
<keyword evidence="4" id="KW-1185">Reference proteome</keyword>
<dbReference type="CDD" id="cd00085">
    <property type="entry name" value="HNHc"/>
    <property type="match status" value="1"/>
</dbReference>
<reference evidence="3 4" key="1">
    <citation type="submission" date="2017-04" db="EMBL/GenBank/DDBJ databases">
        <authorList>
            <person name="Afonso C.L."/>
            <person name="Miller P.J."/>
            <person name="Scott M.A."/>
            <person name="Spackman E."/>
            <person name="Goraichik I."/>
            <person name="Dimitrov K.M."/>
            <person name="Suarez D.L."/>
            <person name="Swayne D.E."/>
        </authorList>
    </citation>
    <scope>NUCLEOTIDE SEQUENCE [LARGE SCALE GENOMIC DNA]</scope>
</reference>
<dbReference type="InterPro" id="IPR003615">
    <property type="entry name" value="HNH_nuc"/>
</dbReference>
<dbReference type="GO" id="GO:0004519">
    <property type="term" value="F:endonuclease activity"/>
    <property type="evidence" value="ECO:0007669"/>
    <property type="project" value="UniProtKB-KW"/>
</dbReference>
<evidence type="ECO:0000313" key="4">
    <source>
        <dbReference type="Proteomes" id="UP000240568"/>
    </source>
</evidence>
<feature type="compositionally biased region" description="Polar residues" evidence="1">
    <location>
        <begin position="12"/>
        <end position="26"/>
    </location>
</feature>
<feature type="domain" description="HNH nuclease" evidence="2">
    <location>
        <begin position="50"/>
        <end position="102"/>
    </location>
</feature>
<keyword evidence="3" id="KW-0378">Hydrolase</keyword>
<dbReference type="Pfam" id="PF01844">
    <property type="entry name" value="HNH"/>
    <property type="match status" value="1"/>
</dbReference>
<dbReference type="EMBL" id="KY984068">
    <property type="protein sequence ID" value="ARW58819.1"/>
    <property type="molecule type" value="Genomic_DNA"/>
</dbReference>
<gene>
    <name evidence="3" type="ORF">Y3_179</name>
</gene>
<keyword evidence="3" id="KW-0255">Endonuclease</keyword>
<dbReference type="InterPro" id="IPR002711">
    <property type="entry name" value="HNH"/>
</dbReference>
<protein>
    <submittedName>
        <fullName evidence="3">HNH family endonuclease</fullName>
    </submittedName>
</protein>
<evidence type="ECO:0000259" key="2">
    <source>
        <dbReference type="SMART" id="SM00507"/>
    </source>
</evidence>
<dbReference type="GO" id="GO:0003676">
    <property type="term" value="F:nucleic acid binding"/>
    <property type="evidence" value="ECO:0007669"/>
    <property type="project" value="InterPro"/>
</dbReference>
<dbReference type="GO" id="GO:0008270">
    <property type="term" value="F:zinc ion binding"/>
    <property type="evidence" value="ECO:0007669"/>
    <property type="project" value="InterPro"/>
</dbReference>
<feature type="region of interest" description="Disordered" evidence="1">
    <location>
        <begin position="1"/>
        <end position="26"/>
    </location>
</feature>
<evidence type="ECO:0000313" key="3">
    <source>
        <dbReference type="EMBL" id="ARW58819.1"/>
    </source>
</evidence>
<organism evidence="3 4">
    <name type="scientific">Erwinia phage vB_EamM_Y3</name>
    <dbReference type="NCBI Taxonomy" id="1983553"/>
    <lineage>
        <taxon>Viruses</taxon>
        <taxon>Duplodnaviria</taxon>
        <taxon>Heunggongvirae</taxon>
        <taxon>Uroviricota</taxon>
        <taxon>Caudoviricetes</taxon>
        <taxon>Sasquatchvirus</taxon>
        <taxon>Sasquatchvirus Y3</taxon>
    </lineage>
</organism>